<dbReference type="InterPro" id="IPR002885">
    <property type="entry name" value="PPR_rpt"/>
</dbReference>
<keyword evidence="1" id="KW-0677">Repeat</keyword>
<dbReference type="Pfam" id="PF20431">
    <property type="entry name" value="E_motif"/>
    <property type="match status" value="1"/>
</dbReference>
<gene>
    <name evidence="3" type="ORF">ZIOFF_001484</name>
</gene>
<sequence length="807" mass="89361">MRVGKIRVPSYSPLSSIFTSKSFHLSFSSNSPSTPIDLPFHRPLSFSDLFAINNQNTFAAALSFSWRNNSPVLGSRIHGQIIKSGFSADTFSQTNLLTMYSKCREVDHASKVFDEMADRNLVSWTSMISGFVHNNEHEKGFNLYVEMMRAGFVPNEFSLASVMSACGVTGRSKFGNALHSVALKIGMDTNRFVGSTLLWMYAKCGNIEAAELAFEIICDPDLACWNAIIEGYALNGDIFNAMKSFSFASHIGLNPDQCTYISTLKGCQVTGDLRCGQTVHCVAIRNEFQSNTTVMNSLADMYFRTGRKNSALKVFHQIRIKDNSSWNTAICGLAKEEEASEVVNLFSTMLSAGVRPDQITLSTIIRLCGTIEDLQLGSQFFCFACRLGYLNCDLVVNSLIKMLSRCDMMDSAALVFAGHPHTNLIICNEMIVGYTLNGFCTKAFRVFCSLIEHGIEGDEFTYSSILGACLRMEHQSKVQQIHARIIKLGLGSCCSICSSMVTAYASFGAITSCYAIFKDAAKLDLVSWGAMISAFVKLGFNKEGLLLLNCLRDTYERPDEIILSSALRACANLALLDQSMCIHSYIVKIGFENCLCVATAMINSYAKSGEISSSKDVFKNISRDYKDVILFNTMIMAYAHHGLITEAIELFQQMKYFNIHPTHATFVAVIATCSHQGLVKQGEHLFDSISSVYGMYPSTDNFACLVDLFARNGLLDKAKNVIESMPYEPWSALWISLLSGCRIYGNKDMAELAAEKVLKLTPNNDSAYALMANVYAGDAKWKDAERMRFNMEINRVDKTCGYSIIAT</sequence>
<dbReference type="GO" id="GO:0003723">
    <property type="term" value="F:RNA binding"/>
    <property type="evidence" value="ECO:0007669"/>
    <property type="project" value="InterPro"/>
</dbReference>
<accession>A0A8J5I5Y3</accession>
<keyword evidence="4" id="KW-1185">Reference proteome</keyword>
<dbReference type="EMBL" id="JACMSC010000001">
    <property type="protein sequence ID" value="KAG6536428.1"/>
    <property type="molecule type" value="Genomic_DNA"/>
</dbReference>
<feature type="repeat" description="PPR" evidence="2">
    <location>
        <begin position="120"/>
        <end position="154"/>
    </location>
</feature>
<name>A0A8J5I5Y3_ZINOF</name>
<evidence type="ECO:0008006" key="5">
    <source>
        <dbReference type="Google" id="ProtNLM"/>
    </source>
</evidence>
<dbReference type="Pfam" id="PF13041">
    <property type="entry name" value="PPR_2"/>
    <property type="match status" value="3"/>
</dbReference>
<proteinExistence type="predicted"/>
<dbReference type="PANTHER" id="PTHR47926:SF435">
    <property type="entry name" value="PENTACOTRIPEPTIDE-REPEAT REGION OF PRORP DOMAIN-CONTAINING PROTEIN"/>
    <property type="match status" value="1"/>
</dbReference>
<dbReference type="Proteomes" id="UP000734854">
    <property type="component" value="Unassembled WGS sequence"/>
</dbReference>
<dbReference type="PROSITE" id="PS51375">
    <property type="entry name" value="PPR"/>
    <property type="match status" value="3"/>
</dbReference>
<dbReference type="OrthoDB" id="733253at2759"/>
<feature type="repeat" description="PPR" evidence="2">
    <location>
        <begin position="322"/>
        <end position="356"/>
    </location>
</feature>
<reference evidence="3 4" key="1">
    <citation type="submission" date="2020-08" db="EMBL/GenBank/DDBJ databases">
        <title>Plant Genome Project.</title>
        <authorList>
            <person name="Zhang R.-G."/>
        </authorList>
    </citation>
    <scope>NUCLEOTIDE SEQUENCE [LARGE SCALE GENOMIC DNA]</scope>
    <source>
        <tissue evidence="3">Rhizome</tissue>
    </source>
</reference>
<dbReference type="GO" id="GO:0009451">
    <property type="term" value="P:RNA modification"/>
    <property type="evidence" value="ECO:0007669"/>
    <property type="project" value="InterPro"/>
</dbReference>
<dbReference type="InterPro" id="IPR046960">
    <property type="entry name" value="PPR_At4g14850-like_plant"/>
</dbReference>
<dbReference type="FunFam" id="1.25.40.10:FF:000344">
    <property type="entry name" value="Pentatricopeptide repeat-containing protein"/>
    <property type="match status" value="1"/>
</dbReference>
<protein>
    <recommendedName>
        <fullName evidence="5">Pentatricopeptide repeat-containing protein</fullName>
    </recommendedName>
</protein>
<dbReference type="AlphaFoldDB" id="A0A8J5I5Y3"/>
<dbReference type="InterPro" id="IPR046848">
    <property type="entry name" value="E_motif"/>
</dbReference>
<evidence type="ECO:0000313" key="3">
    <source>
        <dbReference type="EMBL" id="KAG6536428.1"/>
    </source>
</evidence>
<dbReference type="Pfam" id="PF01535">
    <property type="entry name" value="PPR"/>
    <property type="match status" value="5"/>
</dbReference>
<dbReference type="FunFam" id="1.25.40.10:FF:000090">
    <property type="entry name" value="Pentatricopeptide repeat-containing protein, chloroplastic"/>
    <property type="match status" value="1"/>
</dbReference>
<feature type="repeat" description="PPR" evidence="2">
    <location>
        <begin position="627"/>
        <end position="661"/>
    </location>
</feature>
<evidence type="ECO:0000313" key="4">
    <source>
        <dbReference type="Proteomes" id="UP000734854"/>
    </source>
</evidence>
<comment type="caution">
    <text evidence="3">The sequence shown here is derived from an EMBL/GenBank/DDBJ whole genome shotgun (WGS) entry which is preliminary data.</text>
</comment>
<dbReference type="NCBIfam" id="TIGR00756">
    <property type="entry name" value="PPR"/>
    <property type="match status" value="3"/>
</dbReference>
<evidence type="ECO:0000256" key="1">
    <source>
        <dbReference type="ARBA" id="ARBA00022737"/>
    </source>
</evidence>
<dbReference type="PANTHER" id="PTHR47926">
    <property type="entry name" value="PENTATRICOPEPTIDE REPEAT-CONTAINING PROTEIN"/>
    <property type="match status" value="1"/>
</dbReference>
<organism evidence="3 4">
    <name type="scientific">Zingiber officinale</name>
    <name type="common">Ginger</name>
    <name type="synonym">Amomum zingiber</name>
    <dbReference type="NCBI Taxonomy" id="94328"/>
    <lineage>
        <taxon>Eukaryota</taxon>
        <taxon>Viridiplantae</taxon>
        <taxon>Streptophyta</taxon>
        <taxon>Embryophyta</taxon>
        <taxon>Tracheophyta</taxon>
        <taxon>Spermatophyta</taxon>
        <taxon>Magnoliopsida</taxon>
        <taxon>Liliopsida</taxon>
        <taxon>Zingiberales</taxon>
        <taxon>Zingiberaceae</taxon>
        <taxon>Zingiber</taxon>
    </lineage>
</organism>
<evidence type="ECO:0000256" key="2">
    <source>
        <dbReference type="PROSITE-ProRule" id="PRU00708"/>
    </source>
</evidence>
<dbReference type="FunFam" id="1.25.40.10:FF:000343">
    <property type="entry name" value="Pentatricopeptide repeat-containing protein At3g58590"/>
    <property type="match status" value="1"/>
</dbReference>